<comment type="caution">
    <text evidence="1">The sequence shown here is derived from an EMBL/GenBank/DDBJ whole genome shotgun (WGS) entry which is preliminary data.</text>
</comment>
<protein>
    <submittedName>
        <fullName evidence="1">Uncharacterized protein</fullName>
    </submittedName>
</protein>
<proteinExistence type="predicted"/>
<reference evidence="1" key="1">
    <citation type="journal article" date="2015" name="Nature">
        <title>Complex archaea that bridge the gap between prokaryotes and eukaryotes.</title>
        <authorList>
            <person name="Spang A."/>
            <person name="Saw J.H."/>
            <person name="Jorgensen S.L."/>
            <person name="Zaremba-Niedzwiedzka K."/>
            <person name="Martijn J."/>
            <person name="Lind A.E."/>
            <person name="van Eijk R."/>
            <person name="Schleper C."/>
            <person name="Guy L."/>
            <person name="Ettema T.J."/>
        </authorList>
    </citation>
    <scope>NUCLEOTIDE SEQUENCE</scope>
</reference>
<gene>
    <name evidence="1" type="ORF">LCGC14_1675610</name>
</gene>
<dbReference type="AlphaFoldDB" id="A0A0F9KPX9"/>
<sequence>TSVWSYGRMSRGSHLAFAAAGDTVECAKMASAIQGAVARPTVAAEHERLAAETTRLIEQAARAAKISPDRLVRISPEPPQRLGDTVYKEKPTQVLLKNITLKQLVVLAHTLMGASEGLSIKSIRVTAPRSDSADDRWTAEIVVTYLIYAPPLEK</sequence>
<name>A0A0F9KPX9_9ZZZZ</name>
<feature type="non-terminal residue" evidence="1">
    <location>
        <position position="1"/>
    </location>
</feature>
<organism evidence="1">
    <name type="scientific">marine sediment metagenome</name>
    <dbReference type="NCBI Taxonomy" id="412755"/>
    <lineage>
        <taxon>unclassified sequences</taxon>
        <taxon>metagenomes</taxon>
        <taxon>ecological metagenomes</taxon>
    </lineage>
</organism>
<dbReference type="EMBL" id="LAZR01014448">
    <property type="protein sequence ID" value="KKM17455.1"/>
    <property type="molecule type" value="Genomic_DNA"/>
</dbReference>
<accession>A0A0F9KPX9</accession>
<evidence type="ECO:0000313" key="1">
    <source>
        <dbReference type="EMBL" id="KKM17455.1"/>
    </source>
</evidence>